<organism evidence="1 2">
    <name type="scientific">Xanthomonas citri pv. citri</name>
    <dbReference type="NCBI Taxonomy" id="611301"/>
    <lineage>
        <taxon>Bacteria</taxon>
        <taxon>Pseudomonadati</taxon>
        <taxon>Pseudomonadota</taxon>
        <taxon>Gammaproteobacteria</taxon>
        <taxon>Lysobacterales</taxon>
        <taxon>Lysobacteraceae</taxon>
        <taxon>Xanthomonas</taxon>
    </lineage>
</organism>
<dbReference type="EMBL" id="CCXZ01000157">
    <property type="protein sequence ID" value="CEG17248.1"/>
    <property type="molecule type" value="Genomic_DNA"/>
</dbReference>
<name>A0A0U5BVR4_XANCI</name>
<evidence type="ECO:0000313" key="1">
    <source>
        <dbReference type="EMBL" id="CEG17248.1"/>
    </source>
</evidence>
<reference evidence="1 2" key="1">
    <citation type="submission" date="2014-09" db="EMBL/GenBank/DDBJ databases">
        <authorList>
            <person name="Regsiter A."/>
        </authorList>
    </citation>
    <scope>NUCLEOTIDE SEQUENCE [LARGE SCALE GENOMIC DNA]</scope>
</reference>
<dbReference type="Proteomes" id="UP000052230">
    <property type="component" value="Unassembled WGS sequence"/>
</dbReference>
<proteinExistence type="predicted"/>
<dbReference type="AlphaFoldDB" id="A0A0U5BVR4"/>
<comment type="caution">
    <text evidence="1">The sequence shown here is derived from an EMBL/GenBank/DDBJ whole genome shotgun (WGS) entry which is preliminary data.</text>
</comment>
<protein>
    <submittedName>
        <fullName evidence="1">Uncharacterized protein</fullName>
    </submittedName>
</protein>
<accession>A0A0U5BVR4</accession>
<evidence type="ECO:0000313" key="2">
    <source>
        <dbReference type="Proteomes" id="UP000052230"/>
    </source>
</evidence>
<keyword evidence="2" id="KW-1185">Reference proteome</keyword>
<gene>
    <name evidence="1" type="ORF">XAC3562_610120</name>
</gene>
<sequence length="59" mass="6370">MTLGTCSQAIFLFLRGNMAGSQSLATTIDWRRPEVRCALPSVQTTLPSEEGNANATREA</sequence>